<comment type="caution">
    <text evidence="2">The sequence shown here is derived from an EMBL/GenBank/DDBJ whole genome shotgun (WGS) entry which is preliminary data.</text>
</comment>
<feature type="compositionally biased region" description="Basic and acidic residues" evidence="1">
    <location>
        <begin position="224"/>
        <end position="241"/>
    </location>
</feature>
<dbReference type="AlphaFoldDB" id="A0ABD0TUJ3"/>
<sequence length="361" mass="39936">MGKNGDKPDQDPMVPSSREFVLESELKSLQSVCYGGGGLKLADWVRHSKGCGRRGWRQNSGLERKAGSRAHERSCVASRTDRQFRPGHRTRQAGFAIGGRWTEGFGVGGFAWLIWRKEERTVREGHSVWAARCCRVLQTNREAAEMKGAYSTQMTPNSLFDRKTSEEDRSSTFLTDWTVNYCSTTSWWLFGGIRTAIIAIGKMGTSWRQPGIEQISLLQSGNGRTERENRGARKQAPKDSTKTQTASPGSATQQRNPRAAGQETERAPGFSAIWEHKGSVHDRNSVVSFGGKPRDSDGPDHNHLPVLPFGGKITAAKPFSGRTDQQCRKHCAEFLLQEISALSQIVLTLSCLRNSPSPANT</sequence>
<accession>A0ABD0TUJ3</accession>
<dbReference type="EMBL" id="JANQDX010000020">
    <property type="protein sequence ID" value="KAL0903335.1"/>
    <property type="molecule type" value="Genomic_DNA"/>
</dbReference>
<feature type="compositionally biased region" description="Basic and acidic residues" evidence="1">
    <location>
        <begin position="62"/>
        <end position="74"/>
    </location>
</feature>
<feature type="compositionally biased region" description="Polar residues" evidence="1">
    <location>
        <begin position="242"/>
        <end position="256"/>
    </location>
</feature>
<feature type="region of interest" description="Disordered" evidence="1">
    <location>
        <begin position="51"/>
        <end position="74"/>
    </location>
</feature>
<proteinExistence type="predicted"/>
<evidence type="ECO:0000256" key="1">
    <source>
        <dbReference type="SAM" id="MobiDB-lite"/>
    </source>
</evidence>
<feature type="region of interest" description="Disordered" evidence="1">
    <location>
        <begin position="217"/>
        <end position="266"/>
    </location>
</feature>
<protein>
    <submittedName>
        <fullName evidence="2">Uncharacterized protein</fullName>
    </submittedName>
</protein>
<name>A0ABD0TUJ3_DENTH</name>
<gene>
    <name evidence="2" type="ORF">M5K25_027707</name>
</gene>
<dbReference type="Proteomes" id="UP001552299">
    <property type="component" value="Unassembled WGS sequence"/>
</dbReference>
<reference evidence="2 3" key="1">
    <citation type="journal article" date="2024" name="Plant Biotechnol. J.">
        <title>Dendrobium thyrsiflorum genome and its molecular insights into genes involved in important horticultural traits.</title>
        <authorList>
            <person name="Chen B."/>
            <person name="Wang J.Y."/>
            <person name="Zheng P.J."/>
            <person name="Li K.L."/>
            <person name="Liang Y.M."/>
            <person name="Chen X.F."/>
            <person name="Zhang C."/>
            <person name="Zhao X."/>
            <person name="He X."/>
            <person name="Zhang G.Q."/>
            <person name="Liu Z.J."/>
            <person name="Xu Q."/>
        </authorList>
    </citation>
    <scope>NUCLEOTIDE SEQUENCE [LARGE SCALE GENOMIC DNA]</scope>
    <source>
        <strain evidence="2">GZMU011</strain>
    </source>
</reference>
<keyword evidence="3" id="KW-1185">Reference proteome</keyword>
<organism evidence="2 3">
    <name type="scientific">Dendrobium thyrsiflorum</name>
    <name type="common">Pinecone-like raceme dendrobium</name>
    <name type="synonym">Orchid</name>
    <dbReference type="NCBI Taxonomy" id="117978"/>
    <lineage>
        <taxon>Eukaryota</taxon>
        <taxon>Viridiplantae</taxon>
        <taxon>Streptophyta</taxon>
        <taxon>Embryophyta</taxon>
        <taxon>Tracheophyta</taxon>
        <taxon>Spermatophyta</taxon>
        <taxon>Magnoliopsida</taxon>
        <taxon>Liliopsida</taxon>
        <taxon>Asparagales</taxon>
        <taxon>Orchidaceae</taxon>
        <taxon>Epidendroideae</taxon>
        <taxon>Malaxideae</taxon>
        <taxon>Dendrobiinae</taxon>
        <taxon>Dendrobium</taxon>
    </lineage>
</organism>
<evidence type="ECO:0000313" key="2">
    <source>
        <dbReference type="EMBL" id="KAL0903335.1"/>
    </source>
</evidence>
<evidence type="ECO:0000313" key="3">
    <source>
        <dbReference type="Proteomes" id="UP001552299"/>
    </source>
</evidence>